<keyword evidence="2" id="KW-1185">Reference proteome</keyword>
<accession>A0AAE0GQC2</accession>
<proteinExistence type="predicted"/>
<dbReference type="Proteomes" id="UP001190700">
    <property type="component" value="Unassembled WGS sequence"/>
</dbReference>
<sequence>MVSHAMSMSEILPELFFFTADLLRGVSDDALSVSDKLAIFDDTKIMCLGLIESVHTDTEDSTTPKEGVKLAHKRVECLLAFKLLEKCSAPPKTGSQEAHLDAVLMRFAERGFELAEQFATVDAIVNGLLVCAKLRGNVIVFGNTSSHTEQRKAMTDPEKYDMKRSRFSTLAALTEWSERIQSETETEYGVYLEAKAKLPLGTRPCADSDYIFACLFSQLSALTLQNSM</sequence>
<evidence type="ECO:0000313" key="1">
    <source>
        <dbReference type="EMBL" id="KAK3282419.1"/>
    </source>
</evidence>
<reference evidence="1 2" key="1">
    <citation type="journal article" date="2015" name="Genome Biol. Evol.">
        <title>Comparative Genomics of a Bacterivorous Green Alga Reveals Evolutionary Causalities and Consequences of Phago-Mixotrophic Mode of Nutrition.</title>
        <authorList>
            <person name="Burns J.A."/>
            <person name="Paasch A."/>
            <person name="Narechania A."/>
            <person name="Kim E."/>
        </authorList>
    </citation>
    <scope>NUCLEOTIDE SEQUENCE [LARGE SCALE GENOMIC DNA]</scope>
    <source>
        <strain evidence="1 2">PLY_AMNH</strain>
    </source>
</reference>
<evidence type="ECO:0000313" key="2">
    <source>
        <dbReference type="Proteomes" id="UP001190700"/>
    </source>
</evidence>
<dbReference type="EMBL" id="LGRX02003325">
    <property type="protein sequence ID" value="KAK3282419.1"/>
    <property type="molecule type" value="Genomic_DNA"/>
</dbReference>
<dbReference type="AlphaFoldDB" id="A0AAE0GQC2"/>
<organism evidence="1 2">
    <name type="scientific">Cymbomonas tetramitiformis</name>
    <dbReference type="NCBI Taxonomy" id="36881"/>
    <lineage>
        <taxon>Eukaryota</taxon>
        <taxon>Viridiplantae</taxon>
        <taxon>Chlorophyta</taxon>
        <taxon>Pyramimonadophyceae</taxon>
        <taxon>Pyramimonadales</taxon>
        <taxon>Pyramimonadaceae</taxon>
        <taxon>Cymbomonas</taxon>
    </lineage>
</organism>
<name>A0AAE0GQC2_9CHLO</name>
<comment type="caution">
    <text evidence="1">The sequence shown here is derived from an EMBL/GenBank/DDBJ whole genome shotgun (WGS) entry which is preliminary data.</text>
</comment>
<protein>
    <submittedName>
        <fullName evidence="1">Uncharacterized protein</fullName>
    </submittedName>
</protein>
<gene>
    <name evidence="1" type="ORF">CYMTET_9849</name>
</gene>